<proteinExistence type="predicted"/>
<dbReference type="OrthoDB" id="9812023at2"/>
<gene>
    <name evidence="1" type="ORF">CUN60_12025</name>
</gene>
<sequence>MKHAAVSTSVRLPAGADEILNKLVEGMHTTRAKFIRDAIIEKIEDALDIKSIDEVLARKEKTYSMEQVKRELGLED</sequence>
<dbReference type="Pfam" id="PF19807">
    <property type="entry name" value="DUF6290"/>
    <property type="match status" value="1"/>
</dbReference>
<dbReference type="Proteomes" id="UP000236655">
    <property type="component" value="Chromosome"/>
</dbReference>
<organism evidence="1 2">
    <name type="scientific">Aquella oligotrophica</name>
    <dbReference type="NCBI Taxonomy" id="2067065"/>
    <lineage>
        <taxon>Bacteria</taxon>
        <taxon>Pseudomonadati</taxon>
        <taxon>Pseudomonadota</taxon>
        <taxon>Betaproteobacteria</taxon>
        <taxon>Neisseriales</taxon>
        <taxon>Neisseriaceae</taxon>
        <taxon>Aquella</taxon>
    </lineage>
</organism>
<dbReference type="AlphaFoldDB" id="A0A2I7N951"/>
<evidence type="ECO:0000313" key="1">
    <source>
        <dbReference type="EMBL" id="AUR52988.1"/>
    </source>
</evidence>
<reference evidence="2" key="1">
    <citation type="submission" date="2017-11" db="EMBL/GenBank/DDBJ databases">
        <authorList>
            <person name="Chan K.G."/>
            <person name="Lee L.S."/>
        </authorList>
    </citation>
    <scope>NUCLEOTIDE SEQUENCE [LARGE SCALE GENOMIC DNA]</scope>
    <source>
        <strain evidence="2">DSM 100970</strain>
    </source>
</reference>
<dbReference type="EMBL" id="CP024847">
    <property type="protein sequence ID" value="AUR52988.1"/>
    <property type="molecule type" value="Genomic_DNA"/>
</dbReference>
<protein>
    <submittedName>
        <fullName evidence="1">CopG family transcriptional regulator</fullName>
    </submittedName>
</protein>
<dbReference type="KEGG" id="nba:CUN60_12025"/>
<keyword evidence="2" id="KW-1185">Reference proteome</keyword>
<name>A0A2I7N951_9NEIS</name>
<accession>A0A2I7N951</accession>
<evidence type="ECO:0000313" key="2">
    <source>
        <dbReference type="Proteomes" id="UP000236655"/>
    </source>
</evidence>
<dbReference type="InterPro" id="IPR046257">
    <property type="entry name" value="DUF6290"/>
</dbReference>
<dbReference type="RefSeq" id="WP_102952274.1">
    <property type="nucleotide sequence ID" value="NZ_CP024847.1"/>
</dbReference>